<dbReference type="AlphaFoldDB" id="A0AAV6Y4I4"/>
<name>A0AAV6Y4I4_9LAMI</name>
<evidence type="ECO:0000313" key="1">
    <source>
        <dbReference type="EMBL" id="KAG8389679.1"/>
    </source>
</evidence>
<proteinExistence type="predicted"/>
<protein>
    <submittedName>
        <fullName evidence="1">Uncharacterized protein</fullName>
    </submittedName>
</protein>
<dbReference type="EMBL" id="WHWC01000001">
    <property type="protein sequence ID" value="KAG8389679.1"/>
    <property type="molecule type" value="Genomic_DNA"/>
</dbReference>
<accession>A0AAV6Y4I4</accession>
<comment type="caution">
    <text evidence="1">The sequence shown here is derived from an EMBL/GenBank/DDBJ whole genome shotgun (WGS) entry which is preliminary data.</text>
</comment>
<reference evidence="1" key="1">
    <citation type="submission" date="2019-10" db="EMBL/GenBank/DDBJ databases">
        <authorList>
            <person name="Zhang R."/>
            <person name="Pan Y."/>
            <person name="Wang J."/>
            <person name="Ma R."/>
            <person name="Yu S."/>
        </authorList>
    </citation>
    <scope>NUCLEOTIDE SEQUENCE</scope>
    <source>
        <strain evidence="1">LA-IB0</strain>
        <tissue evidence="1">Leaf</tissue>
    </source>
</reference>
<dbReference type="Proteomes" id="UP000826271">
    <property type="component" value="Unassembled WGS sequence"/>
</dbReference>
<gene>
    <name evidence="1" type="ORF">BUALT_Bualt01G0003900</name>
</gene>
<dbReference type="PANTHER" id="PTHR33696">
    <property type="entry name" value="T22J18.15-RELATED"/>
    <property type="match status" value="1"/>
</dbReference>
<keyword evidence="2" id="KW-1185">Reference proteome</keyword>
<dbReference type="PANTHER" id="PTHR33696:SF1">
    <property type="entry name" value="T22J18.15"/>
    <property type="match status" value="1"/>
</dbReference>
<evidence type="ECO:0000313" key="2">
    <source>
        <dbReference type="Proteomes" id="UP000826271"/>
    </source>
</evidence>
<organism evidence="1 2">
    <name type="scientific">Buddleja alternifolia</name>
    <dbReference type="NCBI Taxonomy" id="168488"/>
    <lineage>
        <taxon>Eukaryota</taxon>
        <taxon>Viridiplantae</taxon>
        <taxon>Streptophyta</taxon>
        <taxon>Embryophyta</taxon>
        <taxon>Tracheophyta</taxon>
        <taxon>Spermatophyta</taxon>
        <taxon>Magnoliopsida</taxon>
        <taxon>eudicotyledons</taxon>
        <taxon>Gunneridae</taxon>
        <taxon>Pentapetalae</taxon>
        <taxon>asterids</taxon>
        <taxon>lamiids</taxon>
        <taxon>Lamiales</taxon>
        <taxon>Scrophulariaceae</taxon>
        <taxon>Buddlejeae</taxon>
        <taxon>Buddleja</taxon>
    </lineage>
</organism>
<sequence length="219" mass="24833">MASSPSTHNNSYTQILLNEEETPYSTPILFWPVARRTSSYSSSSPENSWDSSSTFSCNDEYNTFPPPFSPITPLKFKGIPFSWEEIPGMPKNQCFKKKESGRHLLPLPPARNTNSSTKKLHNYNQKVICPKKYDTSNTFQKDPFFAALVECSKDDNHDDHGANFGNILKGSSNKITRVLSDRFGFMNMSTTSCKSTCAVSESIVYLPRPRPHYLLNRRN</sequence>